<keyword evidence="1" id="KW-0012">Acyltransferase</keyword>
<dbReference type="GO" id="GO:0016746">
    <property type="term" value="F:acyltransferase activity"/>
    <property type="evidence" value="ECO:0007669"/>
    <property type="project" value="UniProtKB-KW"/>
</dbReference>
<dbReference type="CDD" id="cd02440">
    <property type="entry name" value="AdoMet_MTases"/>
    <property type="match status" value="1"/>
</dbReference>
<dbReference type="Proteomes" id="UP000034090">
    <property type="component" value="Unassembled WGS sequence"/>
</dbReference>
<comment type="caution">
    <text evidence="1">The sequence shown here is derived from an EMBL/GenBank/DDBJ whole genome shotgun (WGS) entry which is preliminary data.</text>
</comment>
<dbReference type="EMBL" id="LCFQ01000013">
    <property type="protein sequence ID" value="KKS97221.1"/>
    <property type="molecule type" value="Genomic_DNA"/>
</dbReference>
<evidence type="ECO:0000313" key="1">
    <source>
        <dbReference type="EMBL" id="KKS97221.1"/>
    </source>
</evidence>
<dbReference type="Gene3D" id="3.40.50.150">
    <property type="entry name" value="Vaccinia Virus protein VP39"/>
    <property type="match status" value="1"/>
</dbReference>
<dbReference type="SUPFAM" id="SSF53335">
    <property type="entry name" value="S-adenosyl-L-methionine-dependent methyltransferases"/>
    <property type="match status" value="1"/>
</dbReference>
<sequence length="225" mass="26104">MKDVIDKYLWFNMLAMDEVIKLYQKDGGFVRVFSKIRFWDAPYSIVERIVPEKGNIVEIGCGEGIFTNYLGITSQKRDILGIEINRKRLGKANRGIRNVKFKYGDATKVKLPRADSIILFHLLHHLLSFSDQEKVIRKCLLALKPGGKLIIVEVDKKFSLKYLFTWLTDHFFVPWVFEGRFYSPIFFRSGKDWLSVLNNLGMKCKARSAEKGMPFTHIIISGVKY</sequence>
<name>A0A0G1FQB9_9BACT</name>
<organism evidence="1 2">
    <name type="scientific">Candidatus Woesebacteria bacterium GW2011_GWB1_43_14</name>
    <dbReference type="NCBI Taxonomy" id="1618578"/>
    <lineage>
        <taxon>Bacteria</taxon>
        <taxon>Candidatus Woeseibacteriota</taxon>
    </lineage>
</organism>
<evidence type="ECO:0000313" key="2">
    <source>
        <dbReference type="Proteomes" id="UP000034090"/>
    </source>
</evidence>
<protein>
    <submittedName>
        <fullName evidence="1">1-acylglycerol-3-phosphate O-acyltransferase</fullName>
    </submittedName>
</protein>
<dbReference type="PANTHER" id="PTHR43861">
    <property type="entry name" value="TRANS-ACONITATE 2-METHYLTRANSFERASE-RELATED"/>
    <property type="match status" value="1"/>
</dbReference>
<dbReference type="AlphaFoldDB" id="A0A0G1FQB9"/>
<dbReference type="InterPro" id="IPR029063">
    <property type="entry name" value="SAM-dependent_MTases_sf"/>
</dbReference>
<reference evidence="1 2" key="1">
    <citation type="journal article" date="2015" name="Nature">
        <title>rRNA introns, odd ribosomes, and small enigmatic genomes across a large radiation of phyla.</title>
        <authorList>
            <person name="Brown C.T."/>
            <person name="Hug L.A."/>
            <person name="Thomas B.C."/>
            <person name="Sharon I."/>
            <person name="Castelle C.J."/>
            <person name="Singh A."/>
            <person name="Wilkins M.J."/>
            <person name="Williams K.H."/>
            <person name="Banfield J.F."/>
        </authorList>
    </citation>
    <scope>NUCLEOTIDE SEQUENCE [LARGE SCALE GENOMIC DNA]</scope>
</reference>
<proteinExistence type="predicted"/>
<gene>
    <name evidence="1" type="ORF">UV74_C0013G0343</name>
</gene>
<dbReference type="STRING" id="1618578.UV74_C0013G0343"/>
<keyword evidence="1" id="KW-0808">Transferase</keyword>
<accession>A0A0G1FQB9</accession>
<dbReference type="Pfam" id="PF13489">
    <property type="entry name" value="Methyltransf_23"/>
    <property type="match status" value="1"/>
</dbReference>